<dbReference type="FunFam" id="3.40.50.1470:FF:000001">
    <property type="entry name" value="Peptidyl-tRNA hydrolase"/>
    <property type="match status" value="1"/>
</dbReference>
<reference evidence="7 8" key="1">
    <citation type="journal article" date="2018" name="Nat. Biotechnol.">
        <title>A standardized bacterial taxonomy based on genome phylogeny substantially revises the tree of life.</title>
        <authorList>
            <person name="Parks D.H."/>
            <person name="Chuvochina M."/>
            <person name="Waite D.W."/>
            <person name="Rinke C."/>
            <person name="Skarshewski A."/>
            <person name="Chaumeil P.A."/>
            <person name="Hugenholtz P."/>
        </authorList>
    </citation>
    <scope>NUCLEOTIDE SEQUENCE [LARGE SCALE GENOMIC DNA]</scope>
    <source>
        <strain evidence="7">UBA9375</strain>
    </source>
</reference>
<proteinExistence type="inferred from homology"/>
<evidence type="ECO:0000313" key="7">
    <source>
        <dbReference type="EMBL" id="HCO21780.1"/>
    </source>
</evidence>
<dbReference type="HAMAP" id="MF_00083">
    <property type="entry name" value="Pept_tRNA_hydro_bact"/>
    <property type="match status" value="1"/>
</dbReference>
<feature type="binding site" evidence="6">
    <location>
        <position position="66"/>
    </location>
    <ligand>
        <name>tRNA</name>
        <dbReference type="ChEBI" id="CHEBI:17843"/>
    </ligand>
</feature>
<gene>
    <name evidence="6" type="primary">pth</name>
    <name evidence="7" type="ORF">DIT97_01435</name>
</gene>
<keyword evidence="3 6" id="KW-0378">Hydrolase</keyword>
<dbReference type="GO" id="GO:0006515">
    <property type="term" value="P:protein quality control for misfolded or incompletely synthesized proteins"/>
    <property type="evidence" value="ECO:0007669"/>
    <property type="project" value="UniProtKB-UniRule"/>
</dbReference>
<comment type="function">
    <text evidence="6">Catalyzes the release of premature peptidyl moieties from peptidyl-tRNA molecules trapped in stalled 50S ribosomal subunits, and thus maintains levels of free tRNAs and 50S ribosomes.</text>
</comment>
<dbReference type="Gene3D" id="3.40.50.1470">
    <property type="entry name" value="Peptidyl-tRNA hydrolase"/>
    <property type="match status" value="1"/>
</dbReference>
<dbReference type="Proteomes" id="UP000263642">
    <property type="component" value="Unassembled WGS sequence"/>
</dbReference>
<dbReference type="GO" id="GO:0072344">
    <property type="term" value="P:rescue of stalled ribosome"/>
    <property type="evidence" value="ECO:0007669"/>
    <property type="project" value="UniProtKB-UniRule"/>
</dbReference>
<keyword evidence="2 6" id="KW-0820">tRNA-binding</keyword>
<organism evidence="7 8">
    <name type="scientific">Gimesia maris</name>
    <dbReference type="NCBI Taxonomy" id="122"/>
    <lineage>
        <taxon>Bacteria</taxon>
        <taxon>Pseudomonadati</taxon>
        <taxon>Planctomycetota</taxon>
        <taxon>Planctomycetia</taxon>
        <taxon>Planctomycetales</taxon>
        <taxon>Planctomycetaceae</taxon>
        <taxon>Gimesia</taxon>
    </lineage>
</organism>
<feature type="site" description="Discriminates between blocked and unblocked aminoacyl-tRNA" evidence="6">
    <location>
        <position position="9"/>
    </location>
</feature>
<name>A0A3D3R2F2_9PLAN</name>
<comment type="subunit">
    <text evidence="6">Monomer.</text>
</comment>
<evidence type="ECO:0000256" key="6">
    <source>
        <dbReference type="HAMAP-Rule" id="MF_00083"/>
    </source>
</evidence>
<protein>
    <recommendedName>
        <fullName evidence="5 6">Peptidyl-tRNA hydrolase</fullName>
        <shortName evidence="6">Pth</shortName>
        <ecNumber evidence="1 6">3.1.1.29</ecNumber>
    </recommendedName>
</protein>
<comment type="subcellular location">
    <subcellularLocation>
        <location evidence="6">Cytoplasm</location>
    </subcellularLocation>
</comment>
<dbReference type="GO" id="GO:0005737">
    <property type="term" value="C:cytoplasm"/>
    <property type="evidence" value="ECO:0007669"/>
    <property type="project" value="UniProtKB-SubCell"/>
</dbReference>
<dbReference type="InterPro" id="IPR001328">
    <property type="entry name" value="Pept_tRNA_hydro"/>
</dbReference>
<dbReference type="AlphaFoldDB" id="A0A3D3R2F2"/>
<dbReference type="InterPro" id="IPR036416">
    <property type="entry name" value="Pept_tRNA_hydro_sf"/>
</dbReference>
<feature type="site" description="Stabilizes the basic form of H active site to accept a proton" evidence="6">
    <location>
        <position position="91"/>
    </location>
</feature>
<dbReference type="RefSeq" id="WP_002647597.1">
    <property type="nucleotide sequence ID" value="NZ_CAXAST010000003.1"/>
</dbReference>
<dbReference type="CDD" id="cd00462">
    <property type="entry name" value="PTH"/>
    <property type="match status" value="1"/>
</dbReference>
<accession>A0A3D3R2F2</accession>
<dbReference type="Pfam" id="PF01195">
    <property type="entry name" value="Pept_tRNA_hydro"/>
    <property type="match status" value="1"/>
</dbReference>
<dbReference type="NCBIfam" id="TIGR00447">
    <property type="entry name" value="pth"/>
    <property type="match status" value="1"/>
</dbReference>
<dbReference type="SUPFAM" id="SSF53178">
    <property type="entry name" value="Peptidyl-tRNA hydrolase-like"/>
    <property type="match status" value="1"/>
</dbReference>
<dbReference type="PANTHER" id="PTHR17224">
    <property type="entry name" value="PEPTIDYL-TRNA HYDROLASE"/>
    <property type="match status" value="1"/>
</dbReference>
<sequence>MKVVVGLGNPGKKYERTRHNVGFEVLSQLAEWHGAPGSRSQFEAEVTEISCGGDKVLLVAPQTFMNLSGRSVAAVAKFFKLPATDVMVVCDDMNLPVGRLRLRGSGSAGGQKGLQDIIQKLGTQDVPRLRVGVGRPPAGFSAADYVLGRFQGKQEFELIATAVDNAARGIECWVQSGLEMAMNQVNAPE</sequence>
<evidence type="ECO:0000256" key="2">
    <source>
        <dbReference type="ARBA" id="ARBA00022555"/>
    </source>
</evidence>
<comment type="caution">
    <text evidence="7">The sequence shown here is derived from an EMBL/GenBank/DDBJ whole genome shotgun (WGS) entry which is preliminary data.</text>
</comment>
<dbReference type="PANTHER" id="PTHR17224:SF1">
    <property type="entry name" value="PEPTIDYL-TRNA HYDROLASE"/>
    <property type="match status" value="1"/>
</dbReference>
<feature type="binding site" evidence="6">
    <location>
        <position position="64"/>
    </location>
    <ligand>
        <name>tRNA</name>
        <dbReference type="ChEBI" id="CHEBI:17843"/>
    </ligand>
</feature>
<dbReference type="GO" id="GO:0004045">
    <property type="term" value="F:peptidyl-tRNA hydrolase activity"/>
    <property type="evidence" value="ECO:0007669"/>
    <property type="project" value="UniProtKB-UniRule"/>
</dbReference>
<evidence type="ECO:0000256" key="4">
    <source>
        <dbReference type="ARBA" id="ARBA00022884"/>
    </source>
</evidence>
<comment type="caution">
    <text evidence="6">Lacks conserved residue(s) required for the propagation of feature annotation.</text>
</comment>
<evidence type="ECO:0000256" key="1">
    <source>
        <dbReference type="ARBA" id="ARBA00013260"/>
    </source>
</evidence>
<feature type="active site" description="Proton acceptor" evidence="6">
    <location>
        <position position="19"/>
    </location>
</feature>
<comment type="function">
    <text evidence="6">Hydrolyzes ribosome-free peptidyl-tRNAs (with 1 or more amino acids incorporated), which drop off the ribosome during protein synthesis, or as a result of ribosome stalling.</text>
</comment>
<dbReference type="EMBL" id="DQAY01000011">
    <property type="protein sequence ID" value="HCO21780.1"/>
    <property type="molecule type" value="Genomic_DNA"/>
</dbReference>
<dbReference type="EC" id="3.1.1.29" evidence="1 6"/>
<comment type="similarity">
    <text evidence="6">Belongs to the PTH family.</text>
</comment>
<keyword evidence="4 6" id="KW-0694">RNA-binding</keyword>
<evidence type="ECO:0000256" key="5">
    <source>
        <dbReference type="ARBA" id="ARBA00050038"/>
    </source>
</evidence>
<comment type="catalytic activity">
    <reaction evidence="6">
        <text>an N-acyl-L-alpha-aminoacyl-tRNA + H2O = an N-acyl-L-amino acid + a tRNA + H(+)</text>
        <dbReference type="Rhea" id="RHEA:54448"/>
        <dbReference type="Rhea" id="RHEA-COMP:10123"/>
        <dbReference type="Rhea" id="RHEA-COMP:13883"/>
        <dbReference type="ChEBI" id="CHEBI:15377"/>
        <dbReference type="ChEBI" id="CHEBI:15378"/>
        <dbReference type="ChEBI" id="CHEBI:59874"/>
        <dbReference type="ChEBI" id="CHEBI:78442"/>
        <dbReference type="ChEBI" id="CHEBI:138191"/>
        <dbReference type="EC" id="3.1.1.29"/>
    </reaction>
</comment>
<dbReference type="GeneID" id="98645952"/>
<evidence type="ECO:0000313" key="8">
    <source>
        <dbReference type="Proteomes" id="UP000263642"/>
    </source>
</evidence>
<feature type="binding site" evidence="6">
    <location>
        <position position="14"/>
    </location>
    <ligand>
        <name>tRNA</name>
        <dbReference type="ChEBI" id="CHEBI:17843"/>
    </ligand>
</feature>
<keyword evidence="6" id="KW-0963">Cytoplasm</keyword>
<dbReference type="GO" id="GO:0000049">
    <property type="term" value="F:tRNA binding"/>
    <property type="evidence" value="ECO:0007669"/>
    <property type="project" value="UniProtKB-UniRule"/>
</dbReference>
<evidence type="ECO:0000256" key="3">
    <source>
        <dbReference type="ARBA" id="ARBA00022801"/>
    </source>
</evidence>